<keyword evidence="3" id="KW-1185">Reference proteome</keyword>
<dbReference type="CDD" id="cd00761">
    <property type="entry name" value="Glyco_tranf_GTA_type"/>
    <property type="match status" value="1"/>
</dbReference>
<dbReference type="Pfam" id="PF00535">
    <property type="entry name" value="Glycos_transf_2"/>
    <property type="match status" value="1"/>
</dbReference>
<evidence type="ECO:0000313" key="3">
    <source>
        <dbReference type="Proteomes" id="UP000266615"/>
    </source>
</evidence>
<feature type="domain" description="Glycosyltransferase 2-like" evidence="1">
    <location>
        <begin position="15"/>
        <end position="148"/>
    </location>
</feature>
<comment type="caution">
    <text evidence="2">The sequence shown here is derived from an EMBL/GenBank/DDBJ whole genome shotgun (WGS) entry which is preliminary data.</text>
</comment>
<protein>
    <submittedName>
        <fullName evidence="2">Glycosyltransferase family 2 protein</fullName>
    </submittedName>
</protein>
<gene>
    <name evidence="2" type="ORF">D3250_11115</name>
</gene>
<dbReference type="PANTHER" id="PTHR22916:SF3">
    <property type="entry name" value="UDP-GLCNAC:BETAGAL BETA-1,3-N-ACETYLGLUCOSAMINYLTRANSFERASE-LIKE PROTEIN 1"/>
    <property type="match status" value="1"/>
</dbReference>
<dbReference type="Proteomes" id="UP000266615">
    <property type="component" value="Unassembled WGS sequence"/>
</dbReference>
<evidence type="ECO:0000259" key="1">
    <source>
        <dbReference type="Pfam" id="PF00535"/>
    </source>
</evidence>
<evidence type="ECO:0000313" key="2">
    <source>
        <dbReference type="EMBL" id="RJN31376.1"/>
    </source>
</evidence>
<dbReference type="PANTHER" id="PTHR22916">
    <property type="entry name" value="GLYCOSYLTRANSFERASE"/>
    <property type="match status" value="1"/>
</dbReference>
<reference evidence="2 3" key="1">
    <citation type="submission" date="2018-09" db="EMBL/GenBank/DDBJ databases">
        <title>Nesterenkonia natronophila sp. nov., an alkaliphilic actinobacteriume isolated from a soda lake, and emended description of the genus Nesterenkonia.</title>
        <authorList>
            <person name="Menes R.J."/>
            <person name="Iriarte A."/>
        </authorList>
    </citation>
    <scope>NUCLEOTIDE SEQUENCE [LARGE SCALE GENOMIC DNA]</scope>
    <source>
        <strain evidence="2 3">M8</strain>
    </source>
</reference>
<dbReference type="GO" id="GO:0016758">
    <property type="term" value="F:hexosyltransferase activity"/>
    <property type="evidence" value="ECO:0007669"/>
    <property type="project" value="UniProtKB-ARBA"/>
</dbReference>
<sequence>MLARYSRGVAAHKLSIIVPVFNTGEYLRTRAFPSLVRLPRFEQIHVHLIDDGSTYSETRDAVSELAAAHLNVTAFFHEPGGSGSASRPRNTGIDLSDTEFLGFLDPDDEFLGSGPWPLVEALEAHPSAELAIGQQQRIYGDRTEQVNNVSHYTRRRHASGAWPAGGDVLTSAQFRPTNLSSFLVRTAWLKEKGLRQVVGAVGQDSLFFRQVFAAASAFVPSAEKIYAYHAETPGSMVNTVTADYFAKCLVRERAQVDWLRSAGLFDDYVESGFERSFAWYLPRLRRMPKDRREEARAILRTIAELYVKPEEHRWRYPEAMAFFRRPSVPSLEGLKPLSGVAKRRARKTAEAAVAAGRRFSSSVRTRRHLDQ</sequence>
<keyword evidence="2" id="KW-0808">Transferase</keyword>
<dbReference type="EMBL" id="QYZP01000003">
    <property type="protein sequence ID" value="RJN31376.1"/>
    <property type="molecule type" value="Genomic_DNA"/>
</dbReference>
<proteinExistence type="predicted"/>
<organism evidence="2 3">
    <name type="scientific">Nesterenkonia natronophila</name>
    <dbReference type="NCBI Taxonomy" id="2174932"/>
    <lineage>
        <taxon>Bacteria</taxon>
        <taxon>Bacillati</taxon>
        <taxon>Actinomycetota</taxon>
        <taxon>Actinomycetes</taxon>
        <taxon>Micrococcales</taxon>
        <taxon>Micrococcaceae</taxon>
        <taxon>Nesterenkonia</taxon>
    </lineage>
</organism>
<dbReference type="AlphaFoldDB" id="A0A3A4F0G5"/>
<dbReference type="InterPro" id="IPR029044">
    <property type="entry name" value="Nucleotide-diphossugar_trans"/>
</dbReference>
<dbReference type="Gene3D" id="3.90.550.10">
    <property type="entry name" value="Spore Coat Polysaccharide Biosynthesis Protein SpsA, Chain A"/>
    <property type="match status" value="1"/>
</dbReference>
<dbReference type="SUPFAM" id="SSF53448">
    <property type="entry name" value="Nucleotide-diphospho-sugar transferases"/>
    <property type="match status" value="1"/>
</dbReference>
<dbReference type="InterPro" id="IPR001173">
    <property type="entry name" value="Glyco_trans_2-like"/>
</dbReference>
<accession>A0A3A4F0G5</accession>
<name>A0A3A4F0G5_9MICC</name>